<sequence>MEDLMNQSKLIAVIGGTGSVGRYVVSCALQQGYRVRMLVRNVRSMQLPPEMAERLSVVQGDATRHDSLRELLAGCSAVINTFGRPPEEEPLYSAVTGRVLEEMERAGVPRYIGVTGLSLKLQGDRKSLGGRVVSRMLRSLHPQFASDRLQEWNVLRGSSAEWTLVRLPVVKEGQGGCAIKADAERMTGNRIYNGDVARFLVEQVGSSEFARRCPFIGS</sequence>
<organism evidence="2 3">
    <name type="scientific">Saccharibacillus brassicae</name>
    <dbReference type="NCBI Taxonomy" id="2583377"/>
    <lineage>
        <taxon>Bacteria</taxon>
        <taxon>Bacillati</taxon>
        <taxon>Bacillota</taxon>
        <taxon>Bacilli</taxon>
        <taxon>Bacillales</taxon>
        <taxon>Paenibacillaceae</taxon>
        <taxon>Saccharibacillus</taxon>
    </lineage>
</organism>
<dbReference type="Gene3D" id="3.40.50.720">
    <property type="entry name" value="NAD(P)-binding Rossmann-like Domain"/>
    <property type="match status" value="1"/>
</dbReference>
<dbReference type="SUPFAM" id="SSF51735">
    <property type="entry name" value="NAD(P)-binding Rossmann-fold domains"/>
    <property type="match status" value="1"/>
</dbReference>
<dbReference type="EMBL" id="CP041217">
    <property type="protein sequence ID" value="QDH22163.1"/>
    <property type="molecule type" value="Genomic_DNA"/>
</dbReference>
<dbReference type="AlphaFoldDB" id="A0A4Y6UWR9"/>
<protein>
    <submittedName>
        <fullName evidence="2">NAD-dependent epimerase/dehydratase family protein</fullName>
    </submittedName>
</protein>
<dbReference type="InterPro" id="IPR016040">
    <property type="entry name" value="NAD(P)-bd_dom"/>
</dbReference>
<proteinExistence type="predicted"/>
<gene>
    <name evidence="2" type="ORF">FFV09_15710</name>
</gene>
<reference evidence="2 3" key="1">
    <citation type="submission" date="2019-06" db="EMBL/GenBank/DDBJ databases">
        <title>Saccharibacillus brassicae sp. nov., an endophytic bacterium isolated from Chinese cabbage seeds (Brassica pekinensis).</title>
        <authorList>
            <person name="Jiang L."/>
            <person name="Lee J."/>
            <person name="Kim S.W."/>
        </authorList>
    </citation>
    <scope>NUCLEOTIDE SEQUENCE [LARGE SCALE GENOMIC DNA]</scope>
    <source>
        <strain evidence="3">KCTC 43072 / ATSA2</strain>
    </source>
</reference>
<dbReference type="PANTHER" id="PTHR43355:SF2">
    <property type="entry name" value="FLAVIN REDUCTASE (NADPH)"/>
    <property type="match status" value="1"/>
</dbReference>
<dbReference type="InterPro" id="IPR051606">
    <property type="entry name" value="Polyketide_Oxido-like"/>
</dbReference>
<evidence type="ECO:0000313" key="3">
    <source>
        <dbReference type="Proteomes" id="UP000316968"/>
    </source>
</evidence>
<evidence type="ECO:0000259" key="1">
    <source>
        <dbReference type="Pfam" id="PF13460"/>
    </source>
</evidence>
<dbReference type="KEGG" id="saca:FFV09_15710"/>
<dbReference type="PANTHER" id="PTHR43355">
    <property type="entry name" value="FLAVIN REDUCTASE (NADPH)"/>
    <property type="match status" value="1"/>
</dbReference>
<feature type="domain" description="NAD(P)-binding" evidence="1">
    <location>
        <begin position="15"/>
        <end position="204"/>
    </location>
</feature>
<dbReference type="OrthoDB" id="9790734at2"/>
<dbReference type="Pfam" id="PF13460">
    <property type="entry name" value="NAD_binding_10"/>
    <property type="match status" value="1"/>
</dbReference>
<dbReference type="Proteomes" id="UP000316968">
    <property type="component" value="Chromosome"/>
</dbReference>
<name>A0A4Y6UWR9_SACBS</name>
<accession>A0A4Y6UWR9</accession>
<dbReference type="GO" id="GO:0016646">
    <property type="term" value="F:oxidoreductase activity, acting on the CH-NH group of donors, NAD or NADP as acceptor"/>
    <property type="evidence" value="ECO:0007669"/>
    <property type="project" value="TreeGrafter"/>
</dbReference>
<evidence type="ECO:0000313" key="2">
    <source>
        <dbReference type="EMBL" id="QDH22163.1"/>
    </source>
</evidence>
<dbReference type="InterPro" id="IPR036291">
    <property type="entry name" value="NAD(P)-bd_dom_sf"/>
</dbReference>
<keyword evidence="3" id="KW-1185">Reference proteome</keyword>